<keyword evidence="9 19" id="KW-0285">Flavoprotein</keyword>
<dbReference type="AlphaFoldDB" id="A0A840CQ54"/>
<dbReference type="PROSITE" id="PS51387">
    <property type="entry name" value="FAD_PCMH"/>
    <property type="match status" value="1"/>
</dbReference>
<evidence type="ECO:0000256" key="6">
    <source>
        <dbReference type="ARBA" id="ARBA00015188"/>
    </source>
</evidence>
<proteinExistence type="inferred from homology"/>
<dbReference type="Pfam" id="PF02873">
    <property type="entry name" value="MurB_C"/>
    <property type="match status" value="1"/>
</dbReference>
<feature type="active site" description="Proton donor" evidence="19">
    <location>
        <position position="235"/>
    </location>
</feature>
<feature type="active site" evidence="19">
    <location>
        <position position="165"/>
    </location>
</feature>
<evidence type="ECO:0000256" key="14">
    <source>
        <dbReference type="ARBA" id="ARBA00023002"/>
    </source>
</evidence>
<keyword evidence="11 19" id="KW-0521">NADP</keyword>
<dbReference type="Pfam" id="PF01565">
    <property type="entry name" value="FAD_binding_4"/>
    <property type="match status" value="1"/>
</dbReference>
<dbReference type="InterPro" id="IPR036635">
    <property type="entry name" value="MurB_C_sf"/>
</dbReference>
<dbReference type="Proteomes" id="UP000555103">
    <property type="component" value="Unassembled WGS sequence"/>
</dbReference>
<dbReference type="NCBIfam" id="NF000755">
    <property type="entry name" value="PRK00046.1"/>
    <property type="match status" value="1"/>
</dbReference>
<evidence type="ECO:0000256" key="8">
    <source>
        <dbReference type="ARBA" id="ARBA00022618"/>
    </source>
</evidence>
<organism evidence="21 22">
    <name type="scientific">Dysgonomonas hofstadii</name>
    <dbReference type="NCBI Taxonomy" id="637886"/>
    <lineage>
        <taxon>Bacteria</taxon>
        <taxon>Pseudomonadati</taxon>
        <taxon>Bacteroidota</taxon>
        <taxon>Bacteroidia</taxon>
        <taxon>Bacteroidales</taxon>
        <taxon>Dysgonomonadaceae</taxon>
        <taxon>Dysgonomonas</taxon>
    </lineage>
</organism>
<sequence length="335" mass="38386">MDYYRQYQLKNYNSFKTEALAKIFCQPKSTDELRKCLADYPNEKKLIIGGGCNLFFTKDFDGLVICPDIKGLREISDEEEEDEDIFLEVNASENWDEFVDYCVERGFAGLENLSLIPGTVGAAPIQNIGAYGAEVKDVIREVVAMDLETNEVVSFANNECEFGYRDSIFKRTCKYFIISVIFHLKRTFVYTPRYFDLNKELEDIEEPSIQDVRNAVIRVRQRKLPDEKVLPNTGSFFKNPYITRDHADLIIAEYPDLPAYPQKGGLVKTSAAFLIDKAGYKGKRIGNIGTYPNQPLIIVNYGSANGKDIVRFMQEIQQAVKDEFNIELEPEVRIY</sequence>
<dbReference type="SUPFAM" id="SSF56176">
    <property type="entry name" value="FAD-binding/transporter-associated domain-like"/>
    <property type="match status" value="1"/>
</dbReference>
<dbReference type="InterPro" id="IPR011601">
    <property type="entry name" value="MurB_C"/>
</dbReference>
<dbReference type="Gene3D" id="3.90.78.10">
    <property type="entry name" value="UDP-N-acetylenolpyruvoylglucosamine reductase, C-terminal domain"/>
    <property type="match status" value="1"/>
</dbReference>
<evidence type="ECO:0000259" key="20">
    <source>
        <dbReference type="PROSITE" id="PS51387"/>
    </source>
</evidence>
<evidence type="ECO:0000256" key="7">
    <source>
        <dbReference type="ARBA" id="ARBA00022490"/>
    </source>
</evidence>
<name>A0A840CQ54_9BACT</name>
<dbReference type="RefSeq" id="WP_183307108.1">
    <property type="nucleotide sequence ID" value="NZ_JACIEP010000006.1"/>
</dbReference>
<reference evidence="21 22" key="1">
    <citation type="submission" date="2020-08" db="EMBL/GenBank/DDBJ databases">
        <title>Genomic Encyclopedia of Type Strains, Phase IV (KMG-IV): sequencing the most valuable type-strain genomes for metagenomic binning, comparative biology and taxonomic classification.</title>
        <authorList>
            <person name="Goeker M."/>
        </authorList>
    </citation>
    <scope>NUCLEOTIDE SEQUENCE [LARGE SCALE GENOMIC DNA]</scope>
    <source>
        <strain evidence="21 22">DSM 104969</strain>
    </source>
</reference>
<accession>A0A840CQ54</accession>
<comment type="similarity">
    <text evidence="19">Belongs to the MurB family.</text>
</comment>
<dbReference type="EMBL" id="JACIEP010000006">
    <property type="protein sequence ID" value="MBB4036208.1"/>
    <property type="molecule type" value="Genomic_DNA"/>
</dbReference>
<evidence type="ECO:0000313" key="21">
    <source>
        <dbReference type="EMBL" id="MBB4036208.1"/>
    </source>
</evidence>
<comment type="catalytic activity">
    <reaction evidence="18 19">
        <text>UDP-N-acetyl-alpha-D-muramate + NADP(+) = UDP-N-acetyl-3-O-(1-carboxyvinyl)-alpha-D-glucosamine + NADPH + H(+)</text>
        <dbReference type="Rhea" id="RHEA:12248"/>
        <dbReference type="ChEBI" id="CHEBI:15378"/>
        <dbReference type="ChEBI" id="CHEBI:57783"/>
        <dbReference type="ChEBI" id="CHEBI:58349"/>
        <dbReference type="ChEBI" id="CHEBI:68483"/>
        <dbReference type="ChEBI" id="CHEBI:70757"/>
        <dbReference type="EC" id="1.3.1.98"/>
    </reaction>
</comment>
<dbReference type="InterPro" id="IPR016169">
    <property type="entry name" value="FAD-bd_PCMH_sub2"/>
</dbReference>
<dbReference type="Gene3D" id="3.30.43.10">
    <property type="entry name" value="Uridine Diphospho-n-acetylenolpyruvylglucosamine Reductase, domain 2"/>
    <property type="match status" value="1"/>
</dbReference>
<evidence type="ECO:0000256" key="1">
    <source>
        <dbReference type="ARBA" id="ARBA00001974"/>
    </source>
</evidence>
<comment type="pathway">
    <text evidence="4 19">Cell wall biogenesis; peptidoglycan biosynthesis.</text>
</comment>
<dbReference type="NCBIfam" id="TIGR00179">
    <property type="entry name" value="murB"/>
    <property type="match status" value="1"/>
</dbReference>
<dbReference type="GO" id="GO:0071949">
    <property type="term" value="F:FAD binding"/>
    <property type="evidence" value="ECO:0007669"/>
    <property type="project" value="InterPro"/>
</dbReference>
<evidence type="ECO:0000256" key="15">
    <source>
        <dbReference type="ARBA" id="ARBA00023306"/>
    </source>
</evidence>
<dbReference type="Gene3D" id="3.30.465.10">
    <property type="match status" value="1"/>
</dbReference>
<evidence type="ECO:0000256" key="18">
    <source>
        <dbReference type="ARBA" id="ARBA00048914"/>
    </source>
</evidence>
<keyword evidence="10 19" id="KW-0274">FAD</keyword>
<dbReference type="SUPFAM" id="SSF56194">
    <property type="entry name" value="Uridine diphospho-N-Acetylenolpyruvylglucosamine reductase, MurB, C-terminal domain"/>
    <property type="match status" value="1"/>
</dbReference>
<keyword evidence="22" id="KW-1185">Reference proteome</keyword>
<dbReference type="PANTHER" id="PTHR21071:SF4">
    <property type="entry name" value="UDP-N-ACETYLENOLPYRUVOYLGLUCOSAMINE REDUCTASE"/>
    <property type="match status" value="1"/>
</dbReference>
<comment type="function">
    <text evidence="2 19">Cell wall formation.</text>
</comment>
<protein>
    <recommendedName>
        <fullName evidence="6 19">UDP-N-acetylenolpyruvoylglucosamine reductase</fullName>
        <ecNumber evidence="5 19">1.3.1.98</ecNumber>
    </recommendedName>
    <alternativeName>
        <fullName evidence="17 19">UDP-N-acetylmuramate dehydrogenase</fullName>
    </alternativeName>
</protein>
<dbReference type="GO" id="GO:0009252">
    <property type="term" value="P:peptidoglycan biosynthetic process"/>
    <property type="evidence" value="ECO:0007669"/>
    <property type="project" value="UniProtKB-UniRule"/>
</dbReference>
<dbReference type="InterPro" id="IPR006094">
    <property type="entry name" value="Oxid_FAD_bind_N"/>
</dbReference>
<dbReference type="GO" id="GO:0005829">
    <property type="term" value="C:cytosol"/>
    <property type="evidence" value="ECO:0007669"/>
    <property type="project" value="TreeGrafter"/>
</dbReference>
<dbReference type="GO" id="GO:0051301">
    <property type="term" value="P:cell division"/>
    <property type="evidence" value="ECO:0007669"/>
    <property type="project" value="UniProtKB-KW"/>
</dbReference>
<dbReference type="InterPro" id="IPR016167">
    <property type="entry name" value="FAD-bd_PCMH_sub1"/>
</dbReference>
<evidence type="ECO:0000256" key="4">
    <source>
        <dbReference type="ARBA" id="ARBA00004752"/>
    </source>
</evidence>
<evidence type="ECO:0000256" key="11">
    <source>
        <dbReference type="ARBA" id="ARBA00022857"/>
    </source>
</evidence>
<evidence type="ECO:0000256" key="5">
    <source>
        <dbReference type="ARBA" id="ARBA00012518"/>
    </source>
</evidence>
<dbReference type="InterPro" id="IPR036318">
    <property type="entry name" value="FAD-bd_PCMH-like_sf"/>
</dbReference>
<dbReference type="GO" id="GO:0008762">
    <property type="term" value="F:UDP-N-acetylmuramate dehydrogenase activity"/>
    <property type="evidence" value="ECO:0007669"/>
    <property type="project" value="UniProtKB-UniRule"/>
</dbReference>
<evidence type="ECO:0000256" key="9">
    <source>
        <dbReference type="ARBA" id="ARBA00022630"/>
    </source>
</evidence>
<keyword evidence="13 19" id="KW-0573">Peptidoglycan synthesis</keyword>
<dbReference type="GO" id="GO:0071555">
    <property type="term" value="P:cell wall organization"/>
    <property type="evidence" value="ECO:0007669"/>
    <property type="project" value="UniProtKB-KW"/>
</dbReference>
<keyword evidence="14 19" id="KW-0560">Oxidoreductase</keyword>
<dbReference type="PANTHER" id="PTHR21071">
    <property type="entry name" value="UDP-N-ACETYLENOLPYRUVOYLGLUCOSAMINE REDUCTASE"/>
    <property type="match status" value="1"/>
</dbReference>
<keyword evidence="7 19" id="KW-0963">Cytoplasm</keyword>
<dbReference type="EC" id="1.3.1.98" evidence="5 19"/>
<dbReference type="GO" id="GO:0008360">
    <property type="term" value="P:regulation of cell shape"/>
    <property type="evidence" value="ECO:0007669"/>
    <property type="project" value="UniProtKB-KW"/>
</dbReference>
<evidence type="ECO:0000256" key="12">
    <source>
        <dbReference type="ARBA" id="ARBA00022960"/>
    </source>
</evidence>
<keyword evidence="16 19" id="KW-0961">Cell wall biogenesis/degradation</keyword>
<evidence type="ECO:0000256" key="13">
    <source>
        <dbReference type="ARBA" id="ARBA00022984"/>
    </source>
</evidence>
<keyword evidence="12 19" id="KW-0133">Cell shape</keyword>
<dbReference type="InterPro" id="IPR003170">
    <property type="entry name" value="MurB"/>
</dbReference>
<evidence type="ECO:0000313" key="22">
    <source>
        <dbReference type="Proteomes" id="UP000555103"/>
    </source>
</evidence>
<feature type="active site" evidence="19">
    <location>
        <position position="331"/>
    </location>
</feature>
<gene>
    <name evidence="19" type="primary">murB</name>
    <name evidence="21" type="ORF">GGR21_002109</name>
</gene>
<dbReference type="InterPro" id="IPR016166">
    <property type="entry name" value="FAD-bd_PCMH"/>
</dbReference>
<evidence type="ECO:0000256" key="19">
    <source>
        <dbReference type="HAMAP-Rule" id="MF_00037"/>
    </source>
</evidence>
<evidence type="ECO:0000256" key="2">
    <source>
        <dbReference type="ARBA" id="ARBA00003921"/>
    </source>
</evidence>
<evidence type="ECO:0000256" key="10">
    <source>
        <dbReference type="ARBA" id="ARBA00022827"/>
    </source>
</evidence>
<feature type="domain" description="FAD-binding PCMH-type" evidence="20">
    <location>
        <begin position="15"/>
        <end position="187"/>
    </location>
</feature>
<comment type="caution">
    <text evidence="21">The sequence shown here is derived from an EMBL/GenBank/DDBJ whole genome shotgun (WGS) entry which is preliminary data.</text>
</comment>
<keyword evidence="8 19" id="KW-0132">Cell division</keyword>
<keyword evidence="15 19" id="KW-0131">Cell cycle</keyword>
<comment type="cofactor">
    <cofactor evidence="1 19">
        <name>FAD</name>
        <dbReference type="ChEBI" id="CHEBI:57692"/>
    </cofactor>
</comment>
<evidence type="ECO:0000256" key="17">
    <source>
        <dbReference type="ARBA" id="ARBA00031026"/>
    </source>
</evidence>
<evidence type="ECO:0000256" key="3">
    <source>
        <dbReference type="ARBA" id="ARBA00004496"/>
    </source>
</evidence>
<evidence type="ECO:0000256" key="16">
    <source>
        <dbReference type="ARBA" id="ARBA00023316"/>
    </source>
</evidence>
<dbReference type="UniPathway" id="UPA00219"/>
<comment type="subcellular location">
    <subcellularLocation>
        <location evidence="3 19">Cytoplasm</location>
    </subcellularLocation>
</comment>
<dbReference type="HAMAP" id="MF_00037">
    <property type="entry name" value="MurB"/>
    <property type="match status" value="1"/>
</dbReference>